<keyword evidence="12" id="KW-1185">Reference proteome</keyword>
<dbReference type="GO" id="GO:0005524">
    <property type="term" value="F:ATP binding"/>
    <property type="evidence" value="ECO:0007669"/>
    <property type="project" value="UniProtKB-KW"/>
</dbReference>
<evidence type="ECO:0000256" key="9">
    <source>
        <dbReference type="SAM" id="Phobius"/>
    </source>
</evidence>
<dbReference type="Gene3D" id="3.40.50.300">
    <property type="entry name" value="P-loop containing nucleotide triphosphate hydrolases"/>
    <property type="match status" value="1"/>
</dbReference>
<feature type="transmembrane region" description="Helical" evidence="9">
    <location>
        <begin position="530"/>
        <end position="554"/>
    </location>
</feature>
<dbReference type="GO" id="GO:0140359">
    <property type="term" value="F:ABC-type transporter activity"/>
    <property type="evidence" value="ECO:0007669"/>
    <property type="project" value="InterPro"/>
</dbReference>
<feature type="transmembrane region" description="Helical" evidence="9">
    <location>
        <begin position="498"/>
        <end position="524"/>
    </location>
</feature>
<keyword evidence="2" id="KW-0813">Transport</keyword>
<comment type="subcellular location">
    <subcellularLocation>
        <location evidence="1">Membrane</location>
        <topology evidence="1">Multi-pass membrane protein</topology>
    </subcellularLocation>
</comment>
<keyword evidence="4" id="KW-0547">Nucleotide-binding</keyword>
<keyword evidence="6 9" id="KW-1133">Transmembrane helix</keyword>
<dbReference type="InterPro" id="IPR027417">
    <property type="entry name" value="P-loop_NTPase"/>
</dbReference>
<dbReference type="PROSITE" id="PS50893">
    <property type="entry name" value="ABC_TRANSPORTER_2"/>
    <property type="match status" value="1"/>
</dbReference>
<dbReference type="FunFam" id="3.40.50.300:FF:000903">
    <property type="entry name" value="ABC transporter G family member 7"/>
    <property type="match status" value="1"/>
</dbReference>
<name>A0A836G2D1_9TRYP</name>
<evidence type="ECO:0000256" key="4">
    <source>
        <dbReference type="ARBA" id="ARBA00022741"/>
    </source>
</evidence>
<gene>
    <name evidence="11" type="ORF">LSCM4_00308</name>
</gene>
<dbReference type="InterPro" id="IPR003439">
    <property type="entry name" value="ABC_transporter-like_ATP-bd"/>
</dbReference>
<dbReference type="InterPro" id="IPR003593">
    <property type="entry name" value="AAA+_ATPase"/>
</dbReference>
<dbReference type="SUPFAM" id="SSF52540">
    <property type="entry name" value="P-loop containing nucleoside triphosphate hydrolases"/>
    <property type="match status" value="1"/>
</dbReference>
<feature type="compositionally biased region" description="Low complexity" evidence="8">
    <location>
        <begin position="24"/>
        <end position="34"/>
    </location>
</feature>
<evidence type="ECO:0000256" key="1">
    <source>
        <dbReference type="ARBA" id="ARBA00004141"/>
    </source>
</evidence>
<feature type="transmembrane region" description="Helical" evidence="9">
    <location>
        <begin position="456"/>
        <end position="477"/>
    </location>
</feature>
<feature type="region of interest" description="Disordered" evidence="8">
    <location>
        <begin position="1"/>
        <end position="36"/>
    </location>
</feature>
<reference evidence="12" key="2">
    <citation type="journal article" date="2021" name="Sci. Data">
        <title>Chromosome-scale genome sequencing, assembly and annotation of six genomes from subfamily Leishmaniinae.</title>
        <authorList>
            <person name="Almutairi H."/>
            <person name="Urbaniak M.D."/>
            <person name="Bates M.D."/>
            <person name="Jariyapan N."/>
            <person name="Kwakye-Nuako G."/>
            <person name="Thomaz Soccol V."/>
            <person name="Al-Salem W.S."/>
            <person name="Dillon R.J."/>
            <person name="Bates P.A."/>
            <person name="Gatherer D."/>
        </authorList>
    </citation>
    <scope>NUCLEOTIDE SEQUENCE [LARGE SCALE GENOMIC DNA]</scope>
</reference>
<reference evidence="12" key="1">
    <citation type="journal article" date="2021" name="Microbiol. Resour. Announc.">
        <title>LGAAP: Leishmaniinae Genome Assembly and Annotation Pipeline.</title>
        <authorList>
            <person name="Almutairi H."/>
            <person name="Urbaniak M.D."/>
            <person name="Bates M.D."/>
            <person name="Jariyapan N."/>
            <person name="Kwakye-Nuako G."/>
            <person name="Thomaz-Soccol V."/>
            <person name="Al-Salem W.S."/>
            <person name="Dillon R.J."/>
            <person name="Bates P.A."/>
            <person name="Gatherer D."/>
        </authorList>
    </citation>
    <scope>NUCLEOTIDE SEQUENCE [LARGE SCALE GENOMIC DNA]</scope>
</reference>
<evidence type="ECO:0000259" key="10">
    <source>
        <dbReference type="PROSITE" id="PS50893"/>
    </source>
</evidence>
<evidence type="ECO:0000256" key="2">
    <source>
        <dbReference type="ARBA" id="ARBA00022448"/>
    </source>
</evidence>
<dbReference type="PANTHER" id="PTHR48041">
    <property type="entry name" value="ABC TRANSPORTER G FAMILY MEMBER 28"/>
    <property type="match status" value="1"/>
</dbReference>
<dbReference type="GO" id="GO:0016887">
    <property type="term" value="F:ATP hydrolysis activity"/>
    <property type="evidence" value="ECO:0007669"/>
    <property type="project" value="InterPro"/>
</dbReference>
<feature type="transmembrane region" description="Helical" evidence="9">
    <location>
        <begin position="421"/>
        <end position="444"/>
    </location>
</feature>
<sequence>MSSPAPPTDRADAELLRHRPPSPSESSATSPASSQRKAVLTWEDVSYTIGSAEEDSSRTLVRHVSGYVQSGEMLAVLGPSGAGKTTLLDILAQRKRGGKGNITGKILLNGAPIEPSAFRRCSGYVQQEDLMHSYVTVEEAVRFSATLRTPQTVSAEALEIQVTRVLRQLGIDHVRHNCIGNAMVRGISGGERKRCAVAAEMVTSPSLLFLDEPTTGLDTFTALHLLTLLRSLSRSGVAVVFSIHQPRSRIYEVFDRVLLLNGVGEEAYFGPAADAIGFLAEIGLSPSSPINPADYLIDAVSILPAEEEAWLSQRDQPPVAVEAGTERNQPSLTPPPVSSKEGWDRRPSAAPTQGRDIAAAFASVRLADVLRQIGELERSSRAATVAVTATESPERAYYRSWATQVRCIAMRYLRNRRRDPVATYVSITSAIVFAFLTGTIYYQVGNSQDSIRSRMGVLFFIMMINTFSSLGSLEMFLTDRAIYAREHRNGMYSTSAYYVGKVIQDVPIGAMVNFAFNLIVYLLVGLQRTLAKFLIFNGIGALVMLNSYALCLLMSNLSRNYSTANIITSLLLVLYLLPTGGMLVSLNSIPLVWRWIKYVSFVRFAFSALVANEFDGLTLVCDPVPSDIAPCITSGSVFAASQGMYAKDIGLHALRVALSMLVYLVLGYVVLRRWRSTEGK</sequence>
<dbReference type="InterPro" id="IPR050352">
    <property type="entry name" value="ABCG_transporters"/>
</dbReference>
<organism evidence="11 12">
    <name type="scientific">Leishmania orientalis</name>
    <dbReference type="NCBI Taxonomy" id="2249476"/>
    <lineage>
        <taxon>Eukaryota</taxon>
        <taxon>Discoba</taxon>
        <taxon>Euglenozoa</taxon>
        <taxon>Kinetoplastea</taxon>
        <taxon>Metakinetoplastina</taxon>
        <taxon>Trypanosomatida</taxon>
        <taxon>Trypanosomatidae</taxon>
        <taxon>Leishmaniinae</taxon>
        <taxon>Leishmania</taxon>
    </lineage>
</organism>
<feature type="domain" description="ABC transporter" evidence="10">
    <location>
        <begin position="40"/>
        <end position="280"/>
    </location>
</feature>
<evidence type="ECO:0000313" key="11">
    <source>
        <dbReference type="EMBL" id="KAG5464864.1"/>
    </source>
</evidence>
<evidence type="ECO:0000256" key="8">
    <source>
        <dbReference type="SAM" id="MobiDB-lite"/>
    </source>
</evidence>
<evidence type="ECO:0000256" key="6">
    <source>
        <dbReference type="ARBA" id="ARBA00022989"/>
    </source>
</evidence>
<dbReference type="Pfam" id="PF01061">
    <property type="entry name" value="ABC2_membrane"/>
    <property type="match status" value="1"/>
</dbReference>
<dbReference type="GO" id="GO:0016020">
    <property type="term" value="C:membrane"/>
    <property type="evidence" value="ECO:0007669"/>
    <property type="project" value="UniProtKB-SubCell"/>
</dbReference>
<dbReference type="KEGG" id="loi:92356328"/>
<dbReference type="InterPro" id="IPR013525">
    <property type="entry name" value="ABC2_TM"/>
</dbReference>
<feature type="transmembrane region" description="Helical" evidence="9">
    <location>
        <begin position="649"/>
        <end position="671"/>
    </location>
</feature>
<dbReference type="Pfam" id="PF00005">
    <property type="entry name" value="ABC_tran"/>
    <property type="match status" value="1"/>
</dbReference>
<evidence type="ECO:0000313" key="12">
    <source>
        <dbReference type="Proteomes" id="UP000674143"/>
    </source>
</evidence>
<dbReference type="RefSeq" id="XP_067058495.1">
    <property type="nucleotide sequence ID" value="XM_067202394.1"/>
</dbReference>
<keyword evidence="7 9" id="KW-0472">Membrane</keyword>
<protein>
    <recommendedName>
        <fullName evidence="10">ABC transporter domain-containing protein</fullName>
    </recommendedName>
</protein>
<dbReference type="PANTHER" id="PTHR48041:SF139">
    <property type="entry name" value="PROTEIN SCARLET"/>
    <property type="match status" value="1"/>
</dbReference>
<evidence type="ECO:0000256" key="3">
    <source>
        <dbReference type="ARBA" id="ARBA00022692"/>
    </source>
</evidence>
<evidence type="ECO:0000256" key="5">
    <source>
        <dbReference type="ARBA" id="ARBA00022840"/>
    </source>
</evidence>
<dbReference type="GeneID" id="92356328"/>
<dbReference type="EMBL" id="JAFHLR010000036">
    <property type="protein sequence ID" value="KAG5464864.1"/>
    <property type="molecule type" value="Genomic_DNA"/>
</dbReference>
<feature type="region of interest" description="Disordered" evidence="8">
    <location>
        <begin position="314"/>
        <end position="352"/>
    </location>
</feature>
<dbReference type="Proteomes" id="UP000674143">
    <property type="component" value="Unassembled WGS sequence"/>
</dbReference>
<accession>A0A836G2D1</accession>
<proteinExistence type="predicted"/>
<dbReference type="SMR" id="A0A836G2D1"/>
<keyword evidence="5" id="KW-0067">ATP-binding</keyword>
<evidence type="ECO:0000256" key="7">
    <source>
        <dbReference type="ARBA" id="ARBA00023136"/>
    </source>
</evidence>
<comment type="caution">
    <text evidence="11">The sequence shown here is derived from an EMBL/GenBank/DDBJ whole genome shotgun (WGS) entry which is preliminary data.</text>
</comment>
<feature type="transmembrane region" description="Helical" evidence="9">
    <location>
        <begin position="566"/>
        <end position="593"/>
    </location>
</feature>
<dbReference type="SMART" id="SM00382">
    <property type="entry name" value="AAA"/>
    <property type="match status" value="1"/>
</dbReference>
<dbReference type="AlphaFoldDB" id="A0A836G2D1"/>
<keyword evidence="3 9" id="KW-0812">Transmembrane</keyword>
<dbReference type="CDD" id="cd03213">
    <property type="entry name" value="ABCG_EPDR"/>
    <property type="match status" value="1"/>
</dbReference>